<dbReference type="PRINTS" id="PR00038">
    <property type="entry name" value="HTHLUXR"/>
</dbReference>
<dbReference type="AlphaFoldDB" id="A0A8J3YCC8"/>
<organism evidence="5 6">
    <name type="scientific">Spirilliplanes yamanashiensis</name>
    <dbReference type="NCBI Taxonomy" id="42233"/>
    <lineage>
        <taxon>Bacteria</taxon>
        <taxon>Bacillati</taxon>
        <taxon>Actinomycetota</taxon>
        <taxon>Actinomycetes</taxon>
        <taxon>Micromonosporales</taxon>
        <taxon>Micromonosporaceae</taxon>
        <taxon>Spirilliplanes</taxon>
    </lineage>
</organism>
<dbReference type="EMBL" id="BOOY01000032">
    <property type="protein sequence ID" value="GIJ05287.1"/>
    <property type="molecule type" value="Genomic_DNA"/>
</dbReference>
<accession>A0A8J3YCC8</accession>
<sequence length="201" mass="20807">MTIRLVLADDEDLIRGALAALLGLEDDLVVVGEAASAAEAVAVACAERPDLAVLDLEMPPGDGLGAAAEIHARLGVPVVLVTRHARPGVLRRALAAGVRGFVPKTTPAARLAAIIREVHGGRRYVDPDIAAAALTERPCPLTPRELDVVRAAARGAPVAEIAAAVHLAPGTVRNYLSAAMAKLGAPNRQAAARTAWEQGWI</sequence>
<evidence type="ECO:0000256" key="2">
    <source>
        <dbReference type="PROSITE-ProRule" id="PRU00169"/>
    </source>
</evidence>
<dbReference type="SUPFAM" id="SSF46894">
    <property type="entry name" value="C-terminal effector domain of the bipartite response regulators"/>
    <property type="match status" value="1"/>
</dbReference>
<evidence type="ECO:0000313" key="5">
    <source>
        <dbReference type="EMBL" id="GIJ05287.1"/>
    </source>
</evidence>
<dbReference type="Pfam" id="PF00072">
    <property type="entry name" value="Response_reg"/>
    <property type="match status" value="1"/>
</dbReference>
<dbReference type="PROSITE" id="PS00622">
    <property type="entry name" value="HTH_LUXR_1"/>
    <property type="match status" value="1"/>
</dbReference>
<evidence type="ECO:0000256" key="1">
    <source>
        <dbReference type="ARBA" id="ARBA00023125"/>
    </source>
</evidence>
<keyword evidence="6" id="KW-1185">Reference proteome</keyword>
<reference evidence="5" key="1">
    <citation type="submission" date="2021-01" db="EMBL/GenBank/DDBJ databases">
        <title>Whole genome shotgun sequence of Spirilliplanes yamanashiensis NBRC 15828.</title>
        <authorList>
            <person name="Komaki H."/>
            <person name="Tamura T."/>
        </authorList>
    </citation>
    <scope>NUCLEOTIDE SEQUENCE</scope>
    <source>
        <strain evidence="5">NBRC 15828</strain>
    </source>
</reference>
<proteinExistence type="predicted"/>
<dbReference type="InterPro" id="IPR016032">
    <property type="entry name" value="Sig_transdc_resp-reg_C-effctor"/>
</dbReference>
<dbReference type="GO" id="GO:0000160">
    <property type="term" value="P:phosphorelay signal transduction system"/>
    <property type="evidence" value="ECO:0007669"/>
    <property type="project" value="InterPro"/>
</dbReference>
<feature type="domain" description="HTH luxR-type" evidence="3">
    <location>
        <begin position="134"/>
        <end position="199"/>
    </location>
</feature>
<evidence type="ECO:0000259" key="3">
    <source>
        <dbReference type="PROSITE" id="PS50043"/>
    </source>
</evidence>
<dbReference type="SMART" id="SM00448">
    <property type="entry name" value="REC"/>
    <property type="match status" value="1"/>
</dbReference>
<evidence type="ECO:0000313" key="6">
    <source>
        <dbReference type="Proteomes" id="UP000652013"/>
    </source>
</evidence>
<name>A0A8J3YCC8_9ACTN</name>
<feature type="domain" description="Response regulatory" evidence="4">
    <location>
        <begin position="4"/>
        <end position="119"/>
    </location>
</feature>
<dbReference type="RefSeq" id="WP_239107787.1">
    <property type="nucleotide sequence ID" value="NZ_BAAAGJ010000011.1"/>
</dbReference>
<dbReference type="Gene3D" id="3.40.50.2300">
    <property type="match status" value="1"/>
</dbReference>
<dbReference type="InterPro" id="IPR011006">
    <property type="entry name" value="CheY-like_superfamily"/>
</dbReference>
<dbReference type="InterPro" id="IPR036388">
    <property type="entry name" value="WH-like_DNA-bd_sf"/>
</dbReference>
<evidence type="ECO:0000259" key="4">
    <source>
        <dbReference type="PROSITE" id="PS50110"/>
    </source>
</evidence>
<feature type="modified residue" description="4-aspartylphosphate" evidence="2">
    <location>
        <position position="55"/>
    </location>
</feature>
<keyword evidence="1 5" id="KW-0238">DNA-binding</keyword>
<keyword evidence="2" id="KW-0597">Phosphoprotein</keyword>
<dbReference type="InterPro" id="IPR001789">
    <property type="entry name" value="Sig_transdc_resp-reg_receiver"/>
</dbReference>
<dbReference type="SUPFAM" id="SSF52172">
    <property type="entry name" value="CheY-like"/>
    <property type="match status" value="1"/>
</dbReference>
<dbReference type="GO" id="GO:0006355">
    <property type="term" value="P:regulation of DNA-templated transcription"/>
    <property type="evidence" value="ECO:0007669"/>
    <property type="project" value="InterPro"/>
</dbReference>
<dbReference type="PANTHER" id="PTHR43214:SF42">
    <property type="entry name" value="TRANSCRIPTIONAL REGULATORY PROTEIN DESR"/>
    <property type="match status" value="1"/>
</dbReference>
<comment type="caution">
    <text evidence="5">The sequence shown here is derived from an EMBL/GenBank/DDBJ whole genome shotgun (WGS) entry which is preliminary data.</text>
</comment>
<dbReference type="Gene3D" id="1.10.10.10">
    <property type="entry name" value="Winged helix-like DNA-binding domain superfamily/Winged helix DNA-binding domain"/>
    <property type="match status" value="1"/>
</dbReference>
<gene>
    <name evidence="5" type="ORF">Sya03_46390</name>
</gene>
<dbReference type="PROSITE" id="PS50043">
    <property type="entry name" value="HTH_LUXR_2"/>
    <property type="match status" value="1"/>
</dbReference>
<dbReference type="Pfam" id="PF00196">
    <property type="entry name" value="GerE"/>
    <property type="match status" value="1"/>
</dbReference>
<dbReference type="InterPro" id="IPR039420">
    <property type="entry name" value="WalR-like"/>
</dbReference>
<dbReference type="GO" id="GO:0003677">
    <property type="term" value="F:DNA binding"/>
    <property type="evidence" value="ECO:0007669"/>
    <property type="project" value="UniProtKB-KW"/>
</dbReference>
<dbReference type="PANTHER" id="PTHR43214">
    <property type="entry name" value="TWO-COMPONENT RESPONSE REGULATOR"/>
    <property type="match status" value="1"/>
</dbReference>
<protein>
    <submittedName>
        <fullName evidence="5">DNA-binding response regulator</fullName>
    </submittedName>
</protein>
<dbReference type="InterPro" id="IPR000792">
    <property type="entry name" value="Tscrpt_reg_LuxR_C"/>
</dbReference>
<dbReference type="SMART" id="SM00421">
    <property type="entry name" value="HTH_LUXR"/>
    <property type="match status" value="1"/>
</dbReference>
<dbReference type="CDD" id="cd06170">
    <property type="entry name" value="LuxR_C_like"/>
    <property type="match status" value="1"/>
</dbReference>
<dbReference type="PROSITE" id="PS50110">
    <property type="entry name" value="RESPONSE_REGULATORY"/>
    <property type="match status" value="1"/>
</dbReference>
<dbReference type="Proteomes" id="UP000652013">
    <property type="component" value="Unassembled WGS sequence"/>
</dbReference>